<dbReference type="PROSITE" id="PS51846">
    <property type="entry name" value="CNNM"/>
    <property type="match status" value="1"/>
</dbReference>
<feature type="domain" description="CBS" evidence="10">
    <location>
        <begin position="284"/>
        <end position="340"/>
    </location>
</feature>
<sequence length="340" mass="36581">MSLGTGLLLIGLLLLANAFFVGAEFALVSVRRERIQSLAEEGYGSARMVLWALKRVSLLIAAAQLGVTVCSVALGVVGEPTIAHLLEKPFEAAHLPDEATGFVSFALALLVVTWLHVVLGEMVPKNLTLAGPERAALILGPPLIGLARILNPLVVVLNAIANGTLRLLRVEPRDDVESTIGEDDVEGLVAESHREGLMDPDEHEIVQEALAFSDRRVETVLIDVDQVVVVAPEVTPEQIEQHAGASGYTRFPVWDGSAFHGYVHLKDVLLDDQGVRAAPVRRELIRDLPEVSLDTTLVAVLSTLRRTGTHIAQVLDADATPRGIVALDDVLANLVPNRRP</sequence>
<organism evidence="12 13">
    <name type="scientific">Tenggerimyces flavus</name>
    <dbReference type="NCBI Taxonomy" id="1708749"/>
    <lineage>
        <taxon>Bacteria</taxon>
        <taxon>Bacillati</taxon>
        <taxon>Actinomycetota</taxon>
        <taxon>Actinomycetes</taxon>
        <taxon>Propionibacteriales</taxon>
        <taxon>Nocardioidaceae</taxon>
        <taxon>Tenggerimyces</taxon>
    </lineage>
</organism>
<evidence type="ECO:0000256" key="2">
    <source>
        <dbReference type="ARBA" id="ARBA00022475"/>
    </source>
</evidence>
<keyword evidence="13" id="KW-1185">Reference proteome</keyword>
<keyword evidence="3 8" id="KW-0812">Transmembrane</keyword>
<dbReference type="CDD" id="cd04590">
    <property type="entry name" value="CBS_pair_CorC_HlyC_assoc"/>
    <property type="match status" value="1"/>
</dbReference>
<dbReference type="Proteomes" id="UP001595699">
    <property type="component" value="Unassembled WGS sequence"/>
</dbReference>
<dbReference type="PANTHER" id="PTHR43099:SF5">
    <property type="entry name" value="HLYC_CORC FAMILY TRANSPORTER"/>
    <property type="match status" value="1"/>
</dbReference>
<dbReference type="Pfam" id="PF01595">
    <property type="entry name" value="CNNM"/>
    <property type="match status" value="1"/>
</dbReference>
<dbReference type="EMBL" id="JBHRZH010000036">
    <property type="protein sequence ID" value="MFC3765178.1"/>
    <property type="molecule type" value="Genomic_DNA"/>
</dbReference>
<evidence type="ECO:0000256" key="3">
    <source>
        <dbReference type="ARBA" id="ARBA00022692"/>
    </source>
</evidence>
<dbReference type="InterPro" id="IPR002550">
    <property type="entry name" value="CNNM"/>
</dbReference>
<comment type="subcellular location">
    <subcellularLocation>
        <location evidence="1">Cell membrane</location>
        <topology evidence="1">Multi-pass membrane protein</topology>
    </subcellularLocation>
</comment>
<protein>
    <submittedName>
        <fullName evidence="12">Hemolysin family protein</fullName>
    </submittedName>
</protein>
<keyword evidence="5 8" id="KW-1133">Transmembrane helix</keyword>
<reference evidence="13" key="1">
    <citation type="journal article" date="2019" name="Int. J. Syst. Evol. Microbiol.">
        <title>The Global Catalogue of Microorganisms (GCM) 10K type strain sequencing project: providing services to taxonomists for standard genome sequencing and annotation.</title>
        <authorList>
            <consortium name="The Broad Institute Genomics Platform"/>
            <consortium name="The Broad Institute Genome Sequencing Center for Infectious Disease"/>
            <person name="Wu L."/>
            <person name="Ma J."/>
        </authorList>
    </citation>
    <scope>NUCLEOTIDE SEQUENCE [LARGE SCALE GENOMIC DNA]</scope>
    <source>
        <strain evidence="13">CGMCC 4.7241</strain>
    </source>
</reference>
<feature type="transmembrane region" description="Helical" evidence="9">
    <location>
        <begin position="99"/>
        <end position="119"/>
    </location>
</feature>
<dbReference type="Pfam" id="PF00571">
    <property type="entry name" value="CBS"/>
    <property type="match status" value="1"/>
</dbReference>
<evidence type="ECO:0000256" key="5">
    <source>
        <dbReference type="ARBA" id="ARBA00022989"/>
    </source>
</evidence>
<evidence type="ECO:0000256" key="4">
    <source>
        <dbReference type="ARBA" id="ARBA00022737"/>
    </source>
</evidence>
<dbReference type="RefSeq" id="WP_205119117.1">
    <property type="nucleotide sequence ID" value="NZ_JAFBCM010000001.1"/>
</dbReference>
<proteinExistence type="predicted"/>
<dbReference type="InterPro" id="IPR000644">
    <property type="entry name" value="CBS_dom"/>
</dbReference>
<dbReference type="InterPro" id="IPR051676">
    <property type="entry name" value="UPF0053_domain"/>
</dbReference>
<evidence type="ECO:0000313" key="13">
    <source>
        <dbReference type="Proteomes" id="UP001595699"/>
    </source>
</evidence>
<dbReference type="PANTHER" id="PTHR43099">
    <property type="entry name" value="UPF0053 PROTEIN YRKA"/>
    <property type="match status" value="1"/>
</dbReference>
<evidence type="ECO:0000259" key="10">
    <source>
        <dbReference type="PROSITE" id="PS51371"/>
    </source>
</evidence>
<dbReference type="SUPFAM" id="SSF54631">
    <property type="entry name" value="CBS-domain pair"/>
    <property type="match status" value="1"/>
</dbReference>
<feature type="transmembrane region" description="Helical" evidence="9">
    <location>
        <begin position="56"/>
        <end position="78"/>
    </location>
</feature>
<dbReference type="InterPro" id="IPR044751">
    <property type="entry name" value="Ion_transp-like_CBS"/>
</dbReference>
<comment type="caution">
    <text evidence="12">The sequence shown here is derived from an EMBL/GenBank/DDBJ whole genome shotgun (WGS) entry which is preliminary data.</text>
</comment>
<evidence type="ECO:0000256" key="7">
    <source>
        <dbReference type="PROSITE-ProRule" id="PRU00703"/>
    </source>
</evidence>
<dbReference type="PROSITE" id="PS51371">
    <property type="entry name" value="CBS"/>
    <property type="match status" value="1"/>
</dbReference>
<dbReference type="InterPro" id="IPR046342">
    <property type="entry name" value="CBS_dom_sf"/>
</dbReference>
<keyword evidence="4" id="KW-0677">Repeat</keyword>
<gene>
    <name evidence="12" type="ORF">ACFOUW_30390</name>
</gene>
<evidence type="ECO:0000256" key="1">
    <source>
        <dbReference type="ARBA" id="ARBA00004651"/>
    </source>
</evidence>
<keyword evidence="7" id="KW-0129">CBS domain</keyword>
<feature type="domain" description="CNNM transmembrane" evidence="11">
    <location>
        <begin position="1"/>
        <end position="202"/>
    </location>
</feature>
<evidence type="ECO:0000313" key="12">
    <source>
        <dbReference type="EMBL" id="MFC3765178.1"/>
    </source>
</evidence>
<accession>A0ABV7YJ50</accession>
<evidence type="ECO:0000259" key="11">
    <source>
        <dbReference type="PROSITE" id="PS51846"/>
    </source>
</evidence>
<keyword evidence="2" id="KW-1003">Cell membrane</keyword>
<evidence type="ECO:0000256" key="6">
    <source>
        <dbReference type="ARBA" id="ARBA00023136"/>
    </source>
</evidence>
<dbReference type="Gene3D" id="3.10.580.10">
    <property type="entry name" value="CBS-domain"/>
    <property type="match status" value="1"/>
</dbReference>
<keyword evidence="6 8" id="KW-0472">Membrane</keyword>
<evidence type="ECO:0000256" key="8">
    <source>
        <dbReference type="PROSITE-ProRule" id="PRU01193"/>
    </source>
</evidence>
<evidence type="ECO:0000256" key="9">
    <source>
        <dbReference type="SAM" id="Phobius"/>
    </source>
</evidence>
<name>A0ABV7YJ50_9ACTN</name>